<evidence type="ECO:0000256" key="2">
    <source>
        <dbReference type="ARBA" id="ARBA00008193"/>
    </source>
</evidence>
<feature type="transmembrane region" description="Helical" evidence="7">
    <location>
        <begin position="64"/>
        <end position="84"/>
    </location>
</feature>
<protein>
    <recommendedName>
        <fullName evidence="8">Glycine transporter domain-containing protein</fullName>
    </recommendedName>
</protein>
<keyword evidence="4 7" id="KW-0812">Transmembrane</keyword>
<name>A0A133S4V5_9FIRM</name>
<comment type="similarity">
    <text evidence="2">Belongs to the UPF0126 family.</text>
</comment>
<feature type="domain" description="Glycine transporter" evidence="8">
    <location>
        <begin position="100"/>
        <end position="173"/>
    </location>
</feature>
<keyword evidence="5 7" id="KW-1133">Transmembrane helix</keyword>
<keyword evidence="3" id="KW-1003">Cell membrane</keyword>
<evidence type="ECO:0000313" key="10">
    <source>
        <dbReference type="Proteomes" id="UP000070226"/>
    </source>
</evidence>
<evidence type="ECO:0000256" key="7">
    <source>
        <dbReference type="SAM" id="Phobius"/>
    </source>
</evidence>
<evidence type="ECO:0000256" key="4">
    <source>
        <dbReference type="ARBA" id="ARBA00022692"/>
    </source>
</evidence>
<dbReference type="InterPro" id="IPR005115">
    <property type="entry name" value="Gly_transporter"/>
</dbReference>
<dbReference type="PANTHER" id="PTHR30506">
    <property type="entry name" value="INNER MEMBRANE PROTEIN"/>
    <property type="match status" value="1"/>
</dbReference>
<dbReference type="RefSeq" id="WP_060807512.1">
    <property type="nucleotide sequence ID" value="NZ_KQ958071.1"/>
</dbReference>
<feature type="transmembrane region" description="Helical" evidence="7">
    <location>
        <begin position="96"/>
        <end position="118"/>
    </location>
</feature>
<dbReference type="Pfam" id="PF03458">
    <property type="entry name" value="Gly_transporter"/>
    <property type="match status" value="2"/>
</dbReference>
<dbReference type="PANTHER" id="PTHR30506:SF3">
    <property type="entry name" value="UPF0126 INNER MEMBRANE PROTEIN YADS-RELATED"/>
    <property type="match status" value="1"/>
</dbReference>
<organism evidence="9">
    <name type="scientific">Veillonella atypica</name>
    <dbReference type="NCBI Taxonomy" id="39777"/>
    <lineage>
        <taxon>Bacteria</taxon>
        <taxon>Bacillati</taxon>
        <taxon>Bacillota</taxon>
        <taxon>Negativicutes</taxon>
        <taxon>Veillonellales</taxon>
        <taxon>Veillonellaceae</taxon>
        <taxon>Veillonella</taxon>
    </lineage>
</organism>
<accession>A0A133S4V5</accession>
<evidence type="ECO:0000259" key="8">
    <source>
        <dbReference type="Pfam" id="PF03458"/>
    </source>
</evidence>
<evidence type="ECO:0000256" key="3">
    <source>
        <dbReference type="ARBA" id="ARBA00022475"/>
    </source>
</evidence>
<gene>
    <name evidence="9" type="ORF">HMPREF3233_00954</name>
</gene>
<sequence>MDIIWYMFDMIGTIAFAVSGALVGVSRKMDIFGMAVLALATAIGGGVIRDVLLGYFPPNSLRNVVYVTVVLAVTFIVFAIYNSRYHRNIMGPRSRASYLFADALGLASFTVTGASAGYTLYPDLPIFIVLLGTITAVGGGILRDMLAQRVPSVLKEDVYALPSIIGGIAYYLLVISDWTGQAVYGAFTIVLVIRLLAIKYHWSLPRVR</sequence>
<proteinExistence type="inferred from homology"/>
<comment type="caution">
    <text evidence="9">The sequence shown here is derived from an EMBL/GenBank/DDBJ whole genome shotgun (WGS) entry which is preliminary data.</text>
</comment>
<feature type="transmembrane region" description="Helical" evidence="7">
    <location>
        <begin position="182"/>
        <end position="202"/>
    </location>
</feature>
<evidence type="ECO:0000313" key="9">
    <source>
        <dbReference type="EMBL" id="KXA64473.1"/>
    </source>
</evidence>
<comment type="subcellular location">
    <subcellularLocation>
        <location evidence="1">Cell membrane</location>
        <topology evidence="1">Multi-pass membrane protein</topology>
    </subcellularLocation>
</comment>
<feature type="transmembrane region" description="Helical" evidence="7">
    <location>
        <begin position="158"/>
        <end position="176"/>
    </location>
</feature>
<dbReference type="STRING" id="39777.B7L28_02215"/>
<feature type="transmembrane region" description="Helical" evidence="7">
    <location>
        <begin position="6"/>
        <end position="25"/>
    </location>
</feature>
<feature type="transmembrane region" description="Helical" evidence="7">
    <location>
        <begin position="32"/>
        <end position="52"/>
    </location>
</feature>
<dbReference type="AlphaFoldDB" id="A0A133S4V5"/>
<dbReference type="EMBL" id="LRQT01000024">
    <property type="protein sequence ID" value="KXA64473.1"/>
    <property type="molecule type" value="Genomic_DNA"/>
</dbReference>
<feature type="transmembrane region" description="Helical" evidence="7">
    <location>
        <begin position="124"/>
        <end position="146"/>
    </location>
</feature>
<evidence type="ECO:0000256" key="5">
    <source>
        <dbReference type="ARBA" id="ARBA00022989"/>
    </source>
</evidence>
<evidence type="ECO:0000256" key="1">
    <source>
        <dbReference type="ARBA" id="ARBA00004651"/>
    </source>
</evidence>
<keyword evidence="6 7" id="KW-0472">Membrane</keyword>
<dbReference type="Proteomes" id="UP000070226">
    <property type="component" value="Unassembled WGS sequence"/>
</dbReference>
<dbReference type="PATRIC" id="fig|39777.7.peg.928"/>
<reference evidence="9 10" key="1">
    <citation type="submission" date="2016-01" db="EMBL/GenBank/DDBJ databases">
        <authorList>
            <person name="Oliw E.H."/>
        </authorList>
    </citation>
    <scope>NUCLEOTIDE SEQUENCE [LARGE SCALE GENOMIC DNA]</scope>
    <source>
        <strain evidence="9 10">CMW7756B</strain>
    </source>
</reference>
<feature type="domain" description="Glycine transporter" evidence="8">
    <location>
        <begin position="7"/>
        <end position="81"/>
    </location>
</feature>
<dbReference type="GO" id="GO:0005886">
    <property type="term" value="C:plasma membrane"/>
    <property type="evidence" value="ECO:0007669"/>
    <property type="project" value="UniProtKB-SubCell"/>
</dbReference>
<evidence type="ECO:0000256" key="6">
    <source>
        <dbReference type="ARBA" id="ARBA00023136"/>
    </source>
</evidence>